<dbReference type="Gene3D" id="3.40.50.1820">
    <property type="entry name" value="alpha/beta hydrolase"/>
    <property type="match status" value="1"/>
</dbReference>
<dbReference type="Proteomes" id="UP000253987">
    <property type="component" value="Unassembled WGS sequence"/>
</dbReference>
<sequence>MRLIVGGLDATVIDINREAAAKLNCHHELKIVPGASHLFEESGKLDVVQKAAADWFTDHMTGAQP</sequence>
<reference evidence="2" key="1">
    <citation type="submission" date="2018-05" db="EMBL/GenBank/DDBJ databases">
        <authorList>
            <person name="Lu D."/>
        </authorList>
    </citation>
    <scope>NUCLEOTIDE SEQUENCE [LARGE SCALE GENOMIC DNA]</scope>
    <source>
        <strain evidence="2">F01</strain>
    </source>
</reference>
<protein>
    <recommendedName>
        <fullName evidence="3">Dienelactone hydrolase domain-containing protein</fullName>
    </recommendedName>
</protein>
<dbReference type="EMBL" id="QFWX01000004">
    <property type="protein sequence ID" value="PXX90819.1"/>
    <property type="molecule type" value="Genomic_DNA"/>
</dbReference>
<evidence type="ECO:0000313" key="2">
    <source>
        <dbReference type="Proteomes" id="UP000253987"/>
    </source>
</evidence>
<organism evidence="1 2">
    <name type="scientific">Marinobacter vulgaris</name>
    <dbReference type="NCBI Taxonomy" id="1928331"/>
    <lineage>
        <taxon>Bacteria</taxon>
        <taxon>Pseudomonadati</taxon>
        <taxon>Pseudomonadota</taxon>
        <taxon>Gammaproteobacteria</taxon>
        <taxon>Pseudomonadales</taxon>
        <taxon>Marinobacteraceae</taxon>
        <taxon>Marinobacter</taxon>
    </lineage>
</organism>
<dbReference type="RefSeq" id="WP_114613044.1">
    <property type="nucleotide sequence ID" value="NZ_QFWX01000004.1"/>
</dbReference>
<evidence type="ECO:0008006" key="3">
    <source>
        <dbReference type="Google" id="ProtNLM"/>
    </source>
</evidence>
<keyword evidence="2" id="KW-1185">Reference proteome</keyword>
<evidence type="ECO:0000313" key="1">
    <source>
        <dbReference type="EMBL" id="PXX90819.1"/>
    </source>
</evidence>
<dbReference type="OrthoDB" id="9810066at2"/>
<comment type="caution">
    <text evidence="1">The sequence shown here is derived from an EMBL/GenBank/DDBJ whole genome shotgun (WGS) entry which is preliminary data.</text>
</comment>
<name>A0A2V3ZJW0_9GAMM</name>
<proteinExistence type="predicted"/>
<gene>
    <name evidence="1" type="ORF">DIT71_09805</name>
</gene>
<reference evidence="1 2" key="2">
    <citation type="submission" date="2018-06" db="EMBL/GenBank/DDBJ databases">
        <title>Marinobactersediminissp. nov, a moderately halophilic bacterium isolated from marine solar saltern.</title>
        <authorList>
            <person name="Zhang Y."/>
        </authorList>
    </citation>
    <scope>NUCLEOTIDE SEQUENCE [LARGE SCALE GENOMIC DNA]</scope>
    <source>
        <strain evidence="1 2">F01</strain>
    </source>
</reference>
<dbReference type="AlphaFoldDB" id="A0A2V3ZJW0"/>
<dbReference type="SUPFAM" id="SSF53474">
    <property type="entry name" value="alpha/beta-Hydrolases"/>
    <property type="match status" value="1"/>
</dbReference>
<dbReference type="InterPro" id="IPR029058">
    <property type="entry name" value="AB_hydrolase_fold"/>
</dbReference>
<accession>A0A2V3ZJW0</accession>